<reference evidence="2" key="1">
    <citation type="submission" date="2016-11" db="UniProtKB">
        <authorList>
            <consortium name="WormBaseParasite"/>
        </authorList>
    </citation>
    <scope>IDENTIFICATION</scope>
</reference>
<name>A0A1I7TSV0_9PELO</name>
<proteinExistence type="predicted"/>
<dbReference type="AlphaFoldDB" id="A0A1I7TSV0"/>
<accession>A0A1I7TSV0</accession>
<dbReference type="Proteomes" id="UP000095282">
    <property type="component" value="Unplaced"/>
</dbReference>
<organism evidence="1 2">
    <name type="scientific">Caenorhabditis tropicalis</name>
    <dbReference type="NCBI Taxonomy" id="1561998"/>
    <lineage>
        <taxon>Eukaryota</taxon>
        <taxon>Metazoa</taxon>
        <taxon>Ecdysozoa</taxon>
        <taxon>Nematoda</taxon>
        <taxon>Chromadorea</taxon>
        <taxon>Rhabditida</taxon>
        <taxon>Rhabditina</taxon>
        <taxon>Rhabditomorpha</taxon>
        <taxon>Rhabditoidea</taxon>
        <taxon>Rhabditidae</taxon>
        <taxon>Peloderinae</taxon>
        <taxon>Caenorhabditis</taxon>
    </lineage>
</organism>
<dbReference type="eggNOG" id="KOG1947">
    <property type="taxonomic scope" value="Eukaryota"/>
</dbReference>
<sequence length="102" mass="11354">MSASKVPLITRVARSFGRFEMRRSSSLSTQHPHLRTLFVRGTKHCSASDGEDCSDDEFEALTAQRSFYIDAVCGEEDSPITDDGKLAEWAEKEARSLGLIKD</sequence>
<dbReference type="eggNOG" id="KOG0997">
    <property type="taxonomic scope" value="Eukaryota"/>
</dbReference>
<dbReference type="WBParaSite" id="Csp11.Scaffold629.g11429.t1">
    <property type="protein sequence ID" value="Csp11.Scaffold629.g11429.t1"/>
    <property type="gene ID" value="Csp11.Scaffold629.g11429"/>
</dbReference>
<evidence type="ECO:0000313" key="1">
    <source>
        <dbReference type="Proteomes" id="UP000095282"/>
    </source>
</evidence>
<evidence type="ECO:0000313" key="2">
    <source>
        <dbReference type="WBParaSite" id="Csp11.Scaffold629.g11429.t1"/>
    </source>
</evidence>
<protein>
    <submittedName>
        <fullName evidence="2">Late embryogenesis abundant protein</fullName>
    </submittedName>
</protein>
<dbReference type="STRING" id="1561998.A0A1I7TSV0"/>
<keyword evidence="1" id="KW-1185">Reference proteome</keyword>